<comment type="similarity">
    <text evidence="3">Belongs to the metallo-dependent hydrolases superfamily. DHOase family. Class II DHOase subfamily.</text>
</comment>
<dbReference type="InterPro" id="IPR004721">
    <property type="entry name" value="DHOdimr"/>
</dbReference>
<feature type="domain" description="Amidohydrolase-related" evidence="9">
    <location>
        <begin position="7"/>
        <end position="255"/>
    </location>
</feature>
<dbReference type="NCBIfam" id="TIGR00856">
    <property type="entry name" value="pyrC_dimer"/>
    <property type="match status" value="1"/>
</dbReference>
<dbReference type="PIRSF" id="PIRSF001237">
    <property type="entry name" value="DHOdimr"/>
    <property type="match status" value="1"/>
</dbReference>
<keyword evidence="7" id="KW-0862">Zinc</keyword>
<organism evidence="10 11">
    <name type="scientific">Sodiomyces alkalinus (strain CBS 110278 / VKM F-3762 / F11)</name>
    <name type="common">Alkaliphilic filamentous fungus</name>
    <dbReference type="NCBI Taxonomy" id="1314773"/>
    <lineage>
        <taxon>Eukaryota</taxon>
        <taxon>Fungi</taxon>
        <taxon>Dikarya</taxon>
        <taxon>Ascomycota</taxon>
        <taxon>Pezizomycotina</taxon>
        <taxon>Sordariomycetes</taxon>
        <taxon>Hypocreomycetidae</taxon>
        <taxon>Glomerellales</taxon>
        <taxon>Plectosphaerellaceae</taxon>
        <taxon>Sodiomyces</taxon>
    </lineage>
</organism>
<dbReference type="PROSITE" id="PS00483">
    <property type="entry name" value="DIHYDROOROTASE_2"/>
    <property type="match status" value="1"/>
</dbReference>
<accession>A0A3N2PVP6</accession>
<dbReference type="EMBL" id="ML119055">
    <property type="protein sequence ID" value="ROT38558.1"/>
    <property type="molecule type" value="Genomic_DNA"/>
</dbReference>
<dbReference type="PANTHER" id="PTHR43137">
    <property type="entry name" value="DIHYDROOROTASE"/>
    <property type="match status" value="1"/>
</dbReference>
<dbReference type="PROSITE" id="PS00482">
    <property type="entry name" value="DIHYDROOROTASE_1"/>
    <property type="match status" value="1"/>
</dbReference>
<name>A0A3N2PVP6_SODAK</name>
<comment type="cofactor">
    <cofactor evidence="1">
        <name>Zn(2+)</name>
        <dbReference type="ChEBI" id="CHEBI:29105"/>
    </cofactor>
</comment>
<dbReference type="GO" id="GO:0005737">
    <property type="term" value="C:cytoplasm"/>
    <property type="evidence" value="ECO:0007669"/>
    <property type="project" value="TreeGrafter"/>
</dbReference>
<sequence>MKPEYTLPAGADFHVHLRDGAMSEAVVPTIRPGGIDTVYVMPNLTPPVTTVAQALAYRDRLRAIDDSINYLMTLFLDESITPEVVREAKAAGIAGIKSYPKGTTTNSAGGVLSFESHAETLRAMEECDLVLNIHGEVPTGTRPDISVMNAESRFLPTLLDLHRQFPRLRIVLEHVTTADAVEAVRACGDTVRGTITAHHLSLVIDQAVGDVFCYCKPVAKSPEDRAALLNALVTSGGKFFLGTDSAPHDISAKKGKGSAAAGVFTQPFACQYILTALEEGIERGDIRDEQVTEEVLSGFLGEWGRDFYRVEQSTKKIVLRKTDEVIPESLKAAGVEVVYYRAGKKTWSLEWL</sequence>
<protein>
    <recommendedName>
        <fullName evidence="4">dihydroorotase</fullName>
        <ecNumber evidence="4">3.5.2.3</ecNumber>
    </recommendedName>
</protein>
<evidence type="ECO:0000313" key="11">
    <source>
        <dbReference type="Proteomes" id="UP000272025"/>
    </source>
</evidence>
<dbReference type="GO" id="GO:0046872">
    <property type="term" value="F:metal ion binding"/>
    <property type="evidence" value="ECO:0007669"/>
    <property type="project" value="UniProtKB-KW"/>
</dbReference>
<keyword evidence="6" id="KW-0378">Hydrolase</keyword>
<evidence type="ECO:0000259" key="9">
    <source>
        <dbReference type="Pfam" id="PF01979"/>
    </source>
</evidence>
<dbReference type="InterPro" id="IPR002195">
    <property type="entry name" value="Dihydroorotase_CS"/>
</dbReference>
<dbReference type="PANTHER" id="PTHR43137:SF1">
    <property type="entry name" value="DIHYDROOROTASE"/>
    <property type="match status" value="1"/>
</dbReference>
<proteinExistence type="inferred from homology"/>
<gene>
    <name evidence="10" type="ORF">SODALDRAFT_333163</name>
</gene>
<dbReference type="UniPathway" id="UPA00070">
    <property type="reaction ID" value="UER00117"/>
</dbReference>
<evidence type="ECO:0000256" key="8">
    <source>
        <dbReference type="ARBA" id="ARBA00022975"/>
    </source>
</evidence>
<keyword evidence="5" id="KW-0479">Metal-binding</keyword>
<evidence type="ECO:0000256" key="7">
    <source>
        <dbReference type="ARBA" id="ARBA00022833"/>
    </source>
</evidence>
<evidence type="ECO:0000256" key="4">
    <source>
        <dbReference type="ARBA" id="ARBA00012860"/>
    </source>
</evidence>
<dbReference type="EC" id="3.5.2.3" evidence="4"/>
<dbReference type="Pfam" id="PF01979">
    <property type="entry name" value="Amidohydro_1"/>
    <property type="match status" value="1"/>
</dbReference>
<comment type="pathway">
    <text evidence="2">Pyrimidine metabolism; UMP biosynthesis via de novo pathway; (S)-dihydroorotate from bicarbonate: step 3/3.</text>
</comment>
<dbReference type="Gene3D" id="3.20.20.140">
    <property type="entry name" value="Metal-dependent hydrolases"/>
    <property type="match status" value="1"/>
</dbReference>
<dbReference type="RefSeq" id="XP_028466364.1">
    <property type="nucleotide sequence ID" value="XM_028611898.1"/>
</dbReference>
<evidence type="ECO:0000256" key="6">
    <source>
        <dbReference type="ARBA" id="ARBA00022801"/>
    </source>
</evidence>
<evidence type="ECO:0000256" key="3">
    <source>
        <dbReference type="ARBA" id="ARBA00005631"/>
    </source>
</evidence>
<evidence type="ECO:0000256" key="1">
    <source>
        <dbReference type="ARBA" id="ARBA00001947"/>
    </source>
</evidence>
<evidence type="ECO:0000256" key="2">
    <source>
        <dbReference type="ARBA" id="ARBA00004880"/>
    </source>
</evidence>
<dbReference type="InterPro" id="IPR006680">
    <property type="entry name" value="Amidohydro-rel"/>
</dbReference>
<dbReference type="AlphaFoldDB" id="A0A3N2PVP6"/>
<evidence type="ECO:0000313" key="10">
    <source>
        <dbReference type="EMBL" id="ROT38558.1"/>
    </source>
</evidence>
<reference evidence="10 11" key="1">
    <citation type="journal article" date="2018" name="Mol. Ecol.">
        <title>The obligate alkalophilic soda-lake fungus Sodiomyces alkalinus has shifted to a protein diet.</title>
        <authorList>
            <person name="Grum-Grzhimaylo A.A."/>
            <person name="Falkoski D.L."/>
            <person name="van den Heuvel J."/>
            <person name="Valero-Jimenez C.A."/>
            <person name="Min B."/>
            <person name="Choi I.G."/>
            <person name="Lipzen A."/>
            <person name="Daum C.G."/>
            <person name="Aanen D.K."/>
            <person name="Tsang A."/>
            <person name="Henrissat B."/>
            <person name="Bilanenko E.N."/>
            <person name="de Vries R.P."/>
            <person name="van Kan J.A.L."/>
            <person name="Grigoriev I.V."/>
            <person name="Debets A.J.M."/>
        </authorList>
    </citation>
    <scope>NUCLEOTIDE SEQUENCE [LARGE SCALE GENOMIC DNA]</scope>
    <source>
        <strain evidence="10 11">F11</strain>
    </source>
</reference>
<dbReference type="GO" id="GO:0006207">
    <property type="term" value="P:'de novo' pyrimidine nucleobase biosynthetic process"/>
    <property type="evidence" value="ECO:0007669"/>
    <property type="project" value="TreeGrafter"/>
</dbReference>
<dbReference type="GO" id="GO:0004151">
    <property type="term" value="F:dihydroorotase activity"/>
    <property type="evidence" value="ECO:0007669"/>
    <property type="project" value="UniProtKB-EC"/>
</dbReference>
<dbReference type="OrthoDB" id="1670005at2759"/>
<dbReference type="Proteomes" id="UP000272025">
    <property type="component" value="Unassembled WGS sequence"/>
</dbReference>
<keyword evidence="11" id="KW-1185">Reference proteome</keyword>
<dbReference type="STRING" id="1314773.A0A3N2PVP6"/>
<dbReference type="GO" id="GO:0044205">
    <property type="term" value="P:'de novo' UMP biosynthetic process"/>
    <property type="evidence" value="ECO:0007669"/>
    <property type="project" value="UniProtKB-UniPathway"/>
</dbReference>
<dbReference type="SUPFAM" id="SSF51556">
    <property type="entry name" value="Metallo-dependent hydrolases"/>
    <property type="match status" value="1"/>
</dbReference>
<dbReference type="InterPro" id="IPR032466">
    <property type="entry name" value="Metal_Hydrolase"/>
</dbReference>
<dbReference type="GeneID" id="39580376"/>
<dbReference type="FunFam" id="3.20.20.140:FF:000041">
    <property type="entry name" value="Dihydroorotase, variant"/>
    <property type="match status" value="1"/>
</dbReference>
<evidence type="ECO:0000256" key="5">
    <source>
        <dbReference type="ARBA" id="ARBA00022723"/>
    </source>
</evidence>
<keyword evidence="8" id="KW-0665">Pyrimidine biosynthesis</keyword>